<dbReference type="Proteomes" id="UP001497482">
    <property type="component" value="Chromosome 9"/>
</dbReference>
<sequence>MSIKSLTVEYEPSKERSGFTRGETLTGTVVLELAKDTKIECLSVRAKGKASVFWSENYIYTVVLYKAKEHFFSISKTLLDQSRPESKVLTAGRHEFPFDFDIPDIDLPRDWVGRHGQISYSLAARASRFMRLDRKARATFTVESKDNYSDIDIMKPQQGQDERKGMFSSGLMALTVSTKKTGYQPEEGLEITVQIHNNSKDTKATPKYMLYEKQSFLCKKKRKVHTKYIAEGKGEVVPAGEQVAQTHVLQIPWLAKPTLLNCDMVKQEYRLEVRLDGPMYSPVVKLPIFVLPRKKNSD</sequence>
<dbReference type="SUPFAM" id="SSF81296">
    <property type="entry name" value="E set domains"/>
    <property type="match status" value="2"/>
</dbReference>
<dbReference type="InterPro" id="IPR011022">
    <property type="entry name" value="Arrestin_C-like"/>
</dbReference>
<dbReference type="GO" id="GO:0005886">
    <property type="term" value="C:plasma membrane"/>
    <property type="evidence" value="ECO:0007669"/>
    <property type="project" value="TreeGrafter"/>
</dbReference>
<keyword evidence="4" id="KW-1185">Reference proteome</keyword>
<name>A0AAV2MRH6_KNICA</name>
<dbReference type="Pfam" id="PF00339">
    <property type="entry name" value="Arrestin_N"/>
    <property type="match status" value="1"/>
</dbReference>
<dbReference type="SMART" id="SM01017">
    <property type="entry name" value="Arrestin_C"/>
    <property type="match status" value="1"/>
</dbReference>
<organism evidence="3 4">
    <name type="scientific">Knipowitschia caucasica</name>
    <name type="common">Caucasian dwarf goby</name>
    <name type="synonym">Pomatoschistus caucasicus</name>
    <dbReference type="NCBI Taxonomy" id="637954"/>
    <lineage>
        <taxon>Eukaryota</taxon>
        <taxon>Metazoa</taxon>
        <taxon>Chordata</taxon>
        <taxon>Craniata</taxon>
        <taxon>Vertebrata</taxon>
        <taxon>Euteleostomi</taxon>
        <taxon>Actinopterygii</taxon>
        <taxon>Neopterygii</taxon>
        <taxon>Teleostei</taxon>
        <taxon>Neoteleostei</taxon>
        <taxon>Acanthomorphata</taxon>
        <taxon>Gobiaria</taxon>
        <taxon>Gobiiformes</taxon>
        <taxon>Gobioidei</taxon>
        <taxon>Gobiidae</taxon>
        <taxon>Gobiinae</taxon>
        <taxon>Knipowitschia</taxon>
    </lineage>
</organism>
<accession>A0AAV2MRH6</accession>
<dbReference type="InterPro" id="IPR014752">
    <property type="entry name" value="Arrestin-like_C"/>
</dbReference>
<dbReference type="InterPro" id="IPR014756">
    <property type="entry name" value="Ig_E-set"/>
</dbReference>
<dbReference type="GO" id="GO:0015031">
    <property type="term" value="P:protein transport"/>
    <property type="evidence" value="ECO:0007669"/>
    <property type="project" value="TreeGrafter"/>
</dbReference>
<reference evidence="3 4" key="1">
    <citation type="submission" date="2024-04" db="EMBL/GenBank/DDBJ databases">
        <authorList>
            <person name="Waldvogel A.-M."/>
            <person name="Schoenle A."/>
        </authorList>
    </citation>
    <scope>NUCLEOTIDE SEQUENCE [LARGE SCALE GENOMIC DNA]</scope>
</reference>
<dbReference type="GO" id="GO:0005737">
    <property type="term" value="C:cytoplasm"/>
    <property type="evidence" value="ECO:0007669"/>
    <property type="project" value="TreeGrafter"/>
</dbReference>
<gene>
    <name evidence="3" type="ORF">KC01_LOCUS41790</name>
</gene>
<evidence type="ECO:0000313" key="3">
    <source>
        <dbReference type="EMBL" id="CAL1615930.1"/>
    </source>
</evidence>
<evidence type="ECO:0000259" key="2">
    <source>
        <dbReference type="SMART" id="SM01017"/>
    </source>
</evidence>
<dbReference type="AlphaFoldDB" id="A0AAV2MRH6"/>
<dbReference type="PANTHER" id="PTHR11188">
    <property type="entry name" value="ARRESTIN DOMAIN CONTAINING PROTEIN"/>
    <property type="match status" value="1"/>
</dbReference>
<dbReference type="GO" id="GO:0007399">
    <property type="term" value="P:nervous system development"/>
    <property type="evidence" value="ECO:0007669"/>
    <property type="project" value="UniProtKB-ARBA"/>
</dbReference>
<dbReference type="EMBL" id="OZ035831">
    <property type="protein sequence ID" value="CAL1615930.1"/>
    <property type="molecule type" value="Genomic_DNA"/>
</dbReference>
<dbReference type="Pfam" id="PF02752">
    <property type="entry name" value="Arrestin_C"/>
    <property type="match status" value="1"/>
</dbReference>
<evidence type="ECO:0000256" key="1">
    <source>
        <dbReference type="ARBA" id="ARBA00005298"/>
    </source>
</evidence>
<dbReference type="Gene3D" id="2.60.40.640">
    <property type="match status" value="2"/>
</dbReference>
<protein>
    <recommendedName>
        <fullName evidence="2">Arrestin C-terminal-like domain-containing protein</fullName>
    </recommendedName>
</protein>
<comment type="similarity">
    <text evidence="1">Belongs to the arrestin family.</text>
</comment>
<dbReference type="InterPro" id="IPR050357">
    <property type="entry name" value="Arrestin_domain-protein"/>
</dbReference>
<proteinExistence type="inferred from homology"/>
<dbReference type="InterPro" id="IPR011021">
    <property type="entry name" value="Arrestin-like_N"/>
</dbReference>
<dbReference type="PANTHER" id="PTHR11188:SF135">
    <property type="entry name" value="ARRESTIN DOMAIN CONTAINING 3-LIKE-RELATED"/>
    <property type="match status" value="1"/>
</dbReference>
<feature type="domain" description="Arrestin C-terminal-like" evidence="2">
    <location>
        <begin position="168"/>
        <end position="295"/>
    </location>
</feature>
<evidence type="ECO:0000313" key="4">
    <source>
        <dbReference type="Proteomes" id="UP001497482"/>
    </source>
</evidence>